<dbReference type="GO" id="GO:0016787">
    <property type="term" value="F:hydrolase activity"/>
    <property type="evidence" value="ECO:0007669"/>
    <property type="project" value="UniProtKB-KW"/>
</dbReference>
<dbReference type="PANTHER" id="PTHR43194">
    <property type="entry name" value="HYDROLASE ALPHA/BETA FOLD FAMILY"/>
    <property type="match status" value="1"/>
</dbReference>
<organism evidence="2 3">
    <name type="scientific">Streptomyces phaeochromogenes</name>
    <dbReference type="NCBI Taxonomy" id="1923"/>
    <lineage>
        <taxon>Bacteria</taxon>
        <taxon>Bacillati</taxon>
        <taxon>Actinomycetota</taxon>
        <taxon>Actinomycetes</taxon>
        <taxon>Kitasatosporales</taxon>
        <taxon>Streptomycetaceae</taxon>
        <taxon>Streptomyces</taxon>
        <taxon>Streptomyces phaeochromogenes group</taxon>
    </lineage>
</organism>
<dbReference type="InterPro" id="IPR029058">
    <property type="entry name" value="AB_hydrolase_fold"/>
</dbReference>
<protein>
    <submittedName>
        <fullName evidence="2">Alpha/beta hydrolase</fullName>
    </submittedName>
</protein>
<sequence length="299" mass="32479">MTETDRAPREQVTREQVTFEGVHGIGLAADCWEPEDPQGTVLLLHGGGQTRHSWARTARRLAAQGFRAITLDTRGHGDSAWSPTGTYTLDDVVGDLLRAVKVLDEPPVVIGASMGGRTALVAEGEHPGTVAGLVLVDIAPRLDPAGQARVRAFMRGAPDGFSSLEEVAEAVRSYNPRRKPTAGLDGLKKNVRLGEDGRWYWHWDPDFLSFTADPANTSAERMIRAARHITAPTLLVRGRRSDMVTAEAAAELLGLIPTARLVEVSAGHMVAGDDNDVFTREVHDLLNLATGRRSDRFPR</sequence>
<reference evidence="2 3" key="1">
    <citation type="submission" date="2022-10" db="EMBL/GenBank/DDBJ databases">
        <title>The complete genomes of actinobacterial strains from the NBC collection.</title>
        <authorList>
            <person name="Joergensen T.S."/>
            <person name="Alvarez Arevalo M."/>
            <person name="Sterndorff E.B."/>
            <person name="Faurdal D."/>
            <person name="Vuksanovic O."/>
            <person name="Mourched A.-S."/>
            <person name="Charusanti P."/>
            <person name="Shaw S."/>
            <person name="Blin K."/>
            <person name="Weber T."/>
        </authorList>
    </citation>
    <scope>NUCLEOTIDE SEQUENCE [LARGE SCALE GENOMIC DNA]</scope>
    <source>
        <strain evidence="2 3">NBC 01752</strain>
    </source>
</reference>
<dbReference type="PANTHER" id="PTHR43194:SF2">
    <property type="entry name" value="PEROXISOMAL MEMBRANE PROTEIN LPX1"/>
    <property type="match status" value="1"/>
</dbReference>
<feature type="domain" description="AB hydrolase-1" evidence="1">
    <location>
        <begin position="40"/>
        <end position="270"/>
    </location>
</feature>
<accession>A0ABZ1HQI9</accession>
<keyword evidence="3" id="KW-1185">Reference proteome</keyword>
<dbReference type="InterPro" id="IPR050228">
    <property type="entry name" value="Carboxylesterase_BioH"/>
</dbReference>
<name>A0ABZ1HQI9_STRPH</name>
<evidence type="ECO:0000313" key="2">
    <source>
        <dbReference type="EMBL" id="WSD19781.1"/>
    </source>
</evidence>
<evidence type="ECO:0000313" key="3">
    <source>
        <dbReference type="Proteomes" id="UP001340816"/>
    </source>
</evidence>
<dbReference type="Gene3D" id="3.40.50.1820">
    <property type="entry name" value="alpha/beta hydrolase"/>
    <property type="match status" value="1"/>
</dbReference>
<proteinExistence type="predicted"/>
<evidence type="ECO:0000259" key="1">
    <source>
        <dbReference type="Pfam" id="PF00561"/>
    </source>
</evidence>
<keyword evidence="2" id="KW-0378">Hydrolase</keyword>
<dbReference type="PRINTS" id="PR00111">
    <property type="entry name" value="ABHYDROLASE"/>
</dbReference>
<dbReference type="SUPFAM" id="SSF53474">
    <property type="entry name" value="alpha/beta-Hydrolases"/>
    <property type="match status" value="1"/>
</dbReference>
<dbReference type="InterPro" id="IPR000073">
    <property type="entry name" value="AB_hydrolase_1"/>
</dbReference>
<dbReference type="EMBL" id="CP109135">
    <property type="protein sequence ID" value="WSD19781.1"/>
    <property type="molecule type" value="Genomic_DNA"/>
</dbReference>
<dbReference type="Pfam" id="PF00561">
    <property type="entry name" value="Abhydrolase_1"/>
    <property type="match status" value="1"/>
</dbReference>
<gene>
    <name evidence="2" type="ORF">OHB35_44760</name>
</gene>
<dbReference type="RefSeq" id="WP_326761718.1">
    <property type="nucleotide sequence ID" value="NZ_CP109135.1"/>
</dbReference>
<dbReference type="Proteomes" id="UP001340816">
    <property type="component" value="Chromosome"/>
</dbReference>